<dbReference type="NCBIfam" id="TIGR00559">
    <property type="entry name" value="pdxJ"/>
    <property type="match status" value="1"/>
</dbReference>
<comment type="subunit">
    <text evidence="4">Homooctamer; tetramer of dimers.</text>
</comment>
<dbReference type="RefSeq" id="WP_184088199.1">
    <property type="nucleotide sequence ID" value="NZ_JACIJF010000007.1"/>
</dbReference>
<name>A0A840YGJ5_9SPHN</name>
<comment type="subcellular location">
    <subcellularLocation>
        <location evidence="4">Cytoplasm</location>
    </subcellularLocation>
</comment>
<keyword evidence="7" id="KW-1185">Reference proteome</keyword>
<dbReference type="Gene3D" id="3.20.20.70">
    <property type="entry name" value="Aldolase class I"/>
    <property type="match status" value="1"/>
</dbReference>
<dbReference type="EMBL" id="JACIJF010000007">
    <property type="protein sequence ID" value="MBB5711415.1"/>
    <property type="molecule type" value="Genomic_DNA"/>
</dbReference>
<evidence type="ECO:0000256" key="5">
    <source>
        <dbReference type="NCBIfam" id="TIGR00559"/>
    </source>
</evidence>
<comment type="similarity">
    <text evidence="4">Belongs to the PNP synthase family.</text>
</comment>
<feature type="binding site" evidence="4">
    <location>
        <position position="21"/>
    </location>
    <ligand>
        <name>3-amino-2-oxopropyl phosphate</name>
        <dbReference type="ChEBI" id="CHEBI:57279"/>
    </ligand>
</feature>
<reference evidence="6 7" key="1">
    <citation type="submission" date="2020-08" db="EMBL/GenBank/DDBJ databases">
        <title>Genomic Encyclopedia of Type Strains, Phase IV (KMG-IV): sequencing the most valuable type-strain genomes for metagenomic binning, comparative biology and taxonomic classification.</title>
        <authorList>
            <person name="Goeker M."/>
        </authorList>
    </citation>
    <scope>NUCLEOTIDE SEQUENCE [LARGE SCALE GENOMIC DNA]</scope>
    <source>
        <strain evidence="6 7">DSM 26736</strain>
    </source>
</reference>
<comment type="pathway">
    <text evidence="4">Cofactor biosynthesis; pyridoxine 5'-phosphate biosynthesis; pyridoxine 5'-phosphate from D-erythrose 4-phosphate: step 5/5.</text>
</comment>
<dbReference type="CDD" id="cd00003">
    <property type="entry name" value="PNPsynthase"/>
    <property type="match status" value="1"/>
</dbReference>
<feature type="binding site" evidence="4">
    <location>
        <position position="48"/>
    </location>
    <ligand>
        <name>1-deoxy-D-xylulose 5-phosphate</name>
        <dbReference type="ChEBI" id="CHEBI:57792"/>
    </ligand>
</feature>
<evidence type="ECO:0000256" key="1">
    <source>
        <dbReference type="ARBA" id="ARBA00022490"/>
    </source>
</evidence>
<feature type="active site" description="Proton donor" evidence="4">
    <location>
        <position position="193"/>
    </location>
</feature>
<dbReference type="Pfam" id="PF03740">
    <property type="entry name" value="PdxJ"/>
    <property type="match status" value="1"/>
</dbReference>
<dbReference type="AlphaFoldDB" id="A0A840YGJ5"/>
<keyword evidence="3 4" id="KW-0664">Pyridoxine biosynthesis</keyword>
<dbReference type="UniPathway" id="UPA00244">
    <property type="reaction ID" value="UER00313"/>
</dbReference>
<feature type="binding site" evidence="4">
    <location>
        <begin position="12"/>
        <end position="13"/>
    </location>
    <ligand>
        <name>1-deoxy-D-xylulose 5-phosphate</name>
        <dbReference type="ChEBI" id="CHEBI:57792"/>
    </ligand>
</feature>
<feature type="active site" description="Proton acceptor" evidence="4">
    <location>
        <position position="46"/>
    </location>
</feature>
<dbReference type="GO" id="GO:0033856">
    <property type="term" value="F:pyridoxine 5'-phosphate synthase activity"/>
    <property type="evidence" value="ECO:0007669"/>
    <property type="project" value="UniProtKB-UniRule"/>
</dbReference>
<feature type="binding site" evidence="4">
    <location>
        <position position="103"/>
    </location>
    <ligand>
        <name>1-deoxy-D-xylulose 5-phosphate</name>
        <dbReference type="ChEBI" id="CHEBI:57792"/>
    </ligand>
</feature>
<accession>A0A840YGJ5</accession>
<feature type="site" description="Transition state stabilizer" evidence="4">
    <location>
        <position position="154"/>
    </location>
</feature>
<dbReference type="EC" id="2.6.99.2" evidence="4 5"/>
<feature type="binding site" evidence="4">
    <location>
        <begin position="215"/>
        <end position="216"/>
    </location>
    <ligand>
        <name>3-amino-2-oxopropyl phosphate</name>
        <dbReference type="ChEBI" id="CHEBI:57279"/>
    </ligand>
</feature>
<dbReference type="Proteomes" id="UP000527143">
    <property type="component" value="Unassembled WGS sequence"/>
</dbReference>
<evidence type="ECO:0000313" key="7">
    <source>
        <dbReference type="Proteomes" id="UP000527143"/>
    </source>
</evidence>
<dbReference type="GO" id="GO:0005829">
    <property type="term" value="C:cytosol"/>
    <property type="evidence" value="ECO:0007669"/>
    <property type="project" value="TreeGrafter"/>
</dbReference>
<dbReference type="InterPro" id="IPR036130">
    <property type="entry name" value="Pyridoxine-5'_phos_synth"/>
</dbReference>
<dbReference type="NCBIfam" id="NF003627">
    <property type="entry name" value="PRK05265.1-5"/>
    <property type="match status" value="1"/>
</dbReference>
<dbReference type="PANTHER" id="PTHR30456:SF0">
    <property type="entry name" value="PYRIDOXINE 5'-PHOSPHATE SYNTHASE"/>
    <property type="match status" value="1"/>
</dbReference>
<evidence type="ECO:0000256" key="3">
    <source>
        <dbReference type="ARBA" id="ARBA00023096"/>
    </source>
</evidence>
<protein>
    <recommendedName>
        <fullName evidence="4 5">Pyridoxine 5'-phosphate synthase</fullName>
        <shortName evidence="4">PNP synthase</shortName>
        <ecNumber evidence="4 5">2.6.99.2</ecNumber>
    </recommendedName>
</protein>
<organism evidence="6 7">
    <name type="scientific">Sphingomonas xinjiangensis</name>
    <dbReference type="NCBI Taxonomy" id="643568"/>
    <lineage>
        <taxon>Bacteria</taxon>
        <taxon>Pseudomonadati</taxon>
        <taxon>Pseudomonadota</taxon>
        <taxon>Alphaproteobacteria</taxon>
        <taxon>Sphingomonadales</taxon>
        <taxon>Sphingomonadaceae</taxon>
        <taxon>Sphingomonas</taxon>
    </lineage>
</organism>
<evidence type="ECO:0000256" key="4">
    <source>
        <dbReference type="HAMAP-Rule" id="MF_00279"/>
    </source>
</evidence>
<dbReference type="InterPro" id="IPR004569">
    <property type="entry name" value="PyrdxlP_synth_PdxJ"/>
</dbReference>
<feature type="binding site" evidence="4">
    <location>
        <position position="194"/>
    </location>
    <ligand>
        <name>3-amino-2-oxopropyl phosphate</name>
        <dbReference type="ChEBI" id="CHEBI:57279"/>
    </ligand>
</feature>
<dbReference type="HAMAP" id="MF_00279">
    <property type="entry name" value="PdxJ"/>
    <property type="match status" value="1"/>
</dbReference>
<comment type="catalytic activity">
    <reaction evidence="4">
        <text>3-amino-2-oxopropyl phosphate + 1-deoxy-D-xylulose 5-phosphate = pyridoxine 5'-phosphate + phosphate + 2 H2O + H(+)</text>
        <dbReference type="Rhea" id="RHEA:15265"/>
        <dbReference type="ChEBI" id="CHEBI:15377"/>
        <dbReference type="ChEBI" id="CHEBI:15378"/>
        <dbReference type="ChEBI" id="CHEBI:43474"/>
        <dbReference type="ChEBI" id="CHEBI:57279"/>
        <dbReference type="ChEBI" id="CHEBI:57792"/>
        <dbReference type="ChEBI" id="CHEBI:58589"/>
        <dbReference type="EC" id="2.6.99.2"/>
    </reaction>
</comment>
<dbReference type="InterPro" id="IPR013785">
    <property type="entry name" value="Aldolase_TIM"/>
</dbReference>
<feature type="active site" description="Proton acceptor" evidence="4">
    <location>
        <position position="73"/>
    </location>
</feature>
<feature type="binding site" evidence="4">
    <location>
        <position position="10"/>
    </location>
    <ligand>
        <name>3-amino-2-oxopropyl phosphate</name>
        <dbReference type="ChEBI" id="CHEBI:57279"/>
    </ligand>
</feature>
<comment type="caution">
    <text evidence="6">The sequence shown here is derived from an EMBL/GenBank/DDBJ whole genome shotgun (WGS) entry which is preliminary data.</text>
</comment>
<proteinExistence type="inferred from homology"/>
<comment type="function">
    <text evidence="4">Catalyzes the complicated ring closure reaction between the two acyclic compounds 1-deoxy-D-xylulose-5-phosphate (DXP) and 3-amino-2-oxopropyl phosphate (1-amino-acetone-3-phosphate or AAP) to form pyridoxine 5'-phosphate (PNP) and inorganic phosphate.</text>
</comment>
<sequence>MTGPLRLGVNIDHVATVRNARGSGYPDPVRAALLAAQAGADGITAHLREDRRHITDDDIARLSAELPVPLNLEMAATQEMLAIALRHRPHAVCIVPEKREERTTEGGLDAAGQFDHLAPIIAALRDNGSRVSLFIEPDARQIDAAIRLGAPVVELHTGKFAELEGGAQADELKRLADAAALAAKNGLEPHAGHGLTFDNVVPIAAIPQLMELNIGHFLIGEAIFAGLGPVVQQMRLLMESAR</sequence>
<dbReference type="NCBIfam" id="NF003625">
    <property type="entry name" value="PRK05265.1-3"/>
    <property type="match status" value="1"/>
</dbReference>
<dbReference type="PANTHER" id="PTHR30456">
    <property type="entry name" value="PYRIDOXINE 5'-PHOSPHATE SYNTHASE"/>
    <property type="match status" value="1"/>
</dbReference>
<keyword evidence="1 4" id="KW-0963">Cytoplasm</keyword>
<gene>
    <name evidence="4" type="primary">pdxJ</name>
    <name evidence="6" type="ORF">FHT02_002659</name>
</gene>
<keyword evidence="2 4" id="KW-0808">Transferase</keyword>
<dbReference type="GO" id="GO:0008615">
    <property type="term" value="P:pyridoxine biosynthetic process"/>
    <property type="evidence" value="ECO:0007669"/>
    <property type="project" value="UniProtKB-UniRule"/>
</dbReference>
<evidence type="ECO:0000313" key="6">
    <source>
        <dbReference type="EMBL" id="MBB5711415.1"/>
    </source>
</evidence>
<dbReference type="NCBIfam" id="NF003624">
    <property type="entry name" value="PRK05265.1-2"/>
    <property type="match status" value="1"/>
</dbReference>
<dbReference type="SUPFAM" id="SSF63892">
    <property type="entry name" value="Pyridoxine 5'-phosphate synthase"/>
    <property type="match status" value="1"/>
</dbReference>
<feature type="binding site" evidence="4">
    <location>
        <position position="53"/>
    </location>
    <ligand>
        <name>1-deoxy-D-xylulose 5-phosphate</name>
        <dbReference type="ChEBI" id="CHEBI:57792"/>
    </ligand>
</feature>
<evidence type="ECO:0000256" key="2">
    <source>
        <dbReference type="ARBA" id="ARBA00022679"/>
    </source>
</evidence>